<evidence type="ECO:0000313" key="11">
    <source>
        <dbReference type="Proteomes" id="UP000017396"/>
    </source>
</evidence>
<dbReference type="PROSITE" id="PS50151">
    <property type="entry name" value="UVR"/>
    <property type="match status" value="1"/>
</dbReference>
<dbReference type="KEGG" id="glj:GKIL_1191"/>
<keyword evidence="5 6" id="KW-0234">DNA repair</keyword>
<keyword evidence="11" id="KW-1185">Reference proteome</keyword>
<dbReference type="SMART" id="SM00278">
    <property type="entry name" value="HhH1"/>
    <property type="match status" value="2"/>
</dbReference>
<evidence type="ECO:0000259" key="8">
    <source>
        <dbReference type="PROSITE" id="PS50164"/>
    </source>
</evidence>
<comment type="similarity">
    <text evidence="6">Belongs to the UvrC family.</text>
</comment>
<evidence type="ECO:0000256" key="6">
    <source>
        <dbReference type="HAMAP-Rule" id="MF_00203"/>
    </source>
</evidence>
<dbReference type="InterPro" id="IPR001943">
    <property type="entry name" value="UVR_dom"/>
</dbReference>
<keyword evidence="3 6" id="KW-0228">DNA excision</keyword>
<dbReference type="PATRIC" id="fig|1183438.3.peg.1173"/>
<dbReference type="InterPro" id="IPR003583">
    <property type="entry name" value="Hlx-hairpin-Hlx_DNA-bd_motif"/>
</dbReference>
<organism evidence="10 11">
    <name type="scientific">Gloeobacter kilaueensis (strain ATCC BAA-2537 / CCAP 1431/1 / ULC 316 / JS1)</name>
    <dbReference type="NCBI Taxonomy" id="1183438"/>
    <lineage>
        <taxon>Bacteria</taxon>
        <taxon>Bacillati</taxon>
        <taxon>Cyanobacteriota</taxon>
        <taxon>Cyanophyceae</taxon>
        <taxon>Gloeobacterales</taxon>
        <taxon>Gloeobacteraceae</taxon>
        <taxon>Gloeobacter</taxon>
    </lineage>
</organism>
<dbReference type="CDD" id="cd10434">
    <property type="entry name" value="GIY-YIG_UvrC_Cho"/>
    <property type="match status" value="1"/>
</dbReference>
<dbReference type="SMART" id="SM00465">
    <property type="entry name" value="GIYc"/>
    <property type="match status" value="1"/>
</dbReference>
<dbReference type="Gene3D" id="1.10.150.20">
    <property type="entry name" value="5' to 3' exonuclease, C-terminal subdomain"/>
    <property type="match status" value="1"/>
</dbReference>
<evidence type="ECO:0000259" key="9">
    <source>
        <dbReference type="PROSITE" id="PS50165"/>
    </source>
</evidence>
<dbReference type="HOGENOM" id="CLU_014841_3_2_3"/>
<dbReference type="Pfam" id="PF02151">
    <property type="entry name" value="UVR"/>
    <property type="match status" value="1"/>
</dbReference>
<dbReference type="SUPFAM" id="SSF82771">
    <property type="entry name" value="GIY-YIG endonuclease"/>
    <property type="match status" value="1"/>
</dbReference>
<name>U5QEQ5_GLOK1</name>
<dbReference type="InterPro" id="IPR035901">
    <property type="entry name" value="GIY-YIG_endonuc_sf"/>
</dbReference>
<evidence type="ECO:0000256" key="3">
    <source>
        <dbReference type="ARBA" id="ARBA00022769"/>
    </source>
</evidence>
<keyword evidence="2 6" id="KW-0227">DNA damage</keyword>
<keyword evidence="6" id="KW-0742">SOS response</keyword>
<dbReference type="eggNOG" id="COG0322">
    <property type="taxonomic scope" value="Bacteria"/>
</dbReference>
<evidence type="ECO:0000256" key="5">
    <source>
        <dbReference type="ARBA" id="ARBA00023204"/>
    </source>
</evidence>
<dbReference type="GO" id="GO:0009381">
    <property type="term" value="F:excinuclease ABC activity"/>
    <property type="evidence" value="ECO:0007669"/>
    <property type="project" value="UniProtKB-UniRule"/>
</dbReference>
<keyword evidence="4 6" id="KW-0267">Excision nuclease</keyword>
<dbReference type="RefSeq" id="WP_023172521.1">
    <property type="nucleotide sequence ID" value="NC_022600.1"/>
</dbReference>
<dbReference type="Proteomes" id="UP000017396">
    <property type="component" value="Chromosome"/>
</dbReference>
<dbReference type="InterPro" id="IPR000305">
    <property type="entry name" value="GIY-YIG_endonuc"/>
</dbReference>
<protein>
    <recommendedName>
        <fullName evidence="6">UvrABC system protein C</fullName>
        <shortName evidence="6">Protein UvrC</shortName>
    </recommendedName>
    <alternativeName>
        <fullName evidence="6">Excinuclease ABC subunit C</fullName>
    </alternativeName>
</protein>
<feature type="domain" description="GIY-YIG" evidence="8">
    <location>
        <begin position="20"/>
        <end position="99"/>
    </location>
</feature>
<dbReference type="Gene3D" id="3.40.1440.10">
    <property type="entry name" value="GIY-YIG endonuclease"/>
    <property type="match status" value="1"/>
</dbReference>
<dbReference type="InterPro" id="IPR038476">
    <property type="entry name" value="UvrC_RNase_H_dom_sf"/>
</dbReference>
<feature type="domain" description="UVR" evidence="7">
    <location>
        <begin position="209"/>
        <end position="244"/>
    </location>
</feature>
<dbReference type="GO" id="GO:0005737">
    <property type="term" value="C:cytoplasm"/>
    <property type="evidence" value="ECO:0007669"/>
    <property type="project" value="UniProtKB-SubCell"/>
</dbReference>
<accession>U5QEQ5</accession>
<sequence>MPPLVADTERLKERLAELPASPGVYLMRDEAGEVLYVGKAKNLKNRVRSYFQPGHEHSPRIAIMVGKVFDYELILTDTEAEALVLEDNLIKSYRPRYNVLLKDDKQYPYLCITWSEEYPRLFVTRRRGSGNPEDRYFGPYTDAGALHTTLSLLKKLFPLRQRNSPVFKDRPCINHEMGRCPGICQRLISAAEYRATIRQIQMILQGRTSELIAQLEEQMQAAAVALNFEHAARLRDRIHGLEQLGAHQKITVPDSSVSRDAIALASDESLVSIQLFQVRSGKLIGRLGFTAATGEEPGRILQRVLEEHYRTSTAEEIPLEILTQHPLPEPEILSAWLTPKKGRKVEIAAPQRQIKAELVEMVAKNAEAELQRLVRFSRRQEKGLLALAEALELPSVPRRMECYDISHIQGTDTVASRVVFIDGVAAKQHYRHYKIRDPRIQAGRPDDFASMAEVIARRFARAESEPETDLPDLVVIDGGKGQLSAARAVMEEQSYSDIPTIGLAKRLEEIFLPGRSEPILLDEGNPALHLLQRIRDEAHRFAITFHRDQRGKRMTHSSLDDIPGVGPAKRKILLDTFRSVPVLEQASFEQIAKTPGIGPRLARQVYDYFHGETDEPEAILESQNR</sequence>
<dbReference type="Pfam" id="PF22920">
    <property type="entry name" value="UvrC_RNaseH"/>
    <property type="match status" value="1"/>
</dbReference>
<comment type="function">
    <text evidence="6">The UvrABC repair system catalyzes the recognition and processing of DNA lesions. UvrC both incises the 5' and 3' sides of the lesion. The N-terminal half is responsible for the 3' incision and the C-terminal half is responsible for the 5' incision.</text>
</comment>
<dbReference type="NCBIfam" id="NF001824">
    <property type="entry name" value="PRK00558.1-5"/>
    <property type="match status" value="1"/>
</dbReference>
<dbReference type="OrthoDB" id="9804933at2"/>
<gene>
    <name evidence="6 10" type="primary">uvrC</name>
    <name evidence="10" type="ORF">GKIL_1191</name>
</gene>
<dbReference type="GO" id="GO:0009380">
    <property type="term" value="C:excinuclease repair complex"/>
    <property type="evidence" value="ECO:0007669"/>
    <property type="project" value="InterPro"/>
</dbReference>
<proteinExistence type="inferred from homology"/>
<dbReference type="Pfam" id="PF08459">
    <property type="entry name" value="UvrC_RNaseH_dom"/>
    <property type="match status" value="1"/>
</dbReference>
<dbReference type="PROSITE" id="PS50165">
    <property type="entry name" value="UVRC"/>
    <property type="match status" value="1"/>
</dbReference>
<dbReference type="InterPro" id="IPR004791">
    <property type="entry name" value="UvrC"/>
</dbReference>
<dbReference type="SUPFAM" id="SSF46600">
    <property type="entry name" value="C-terminal UvrC-binding domain of UvrB"/>
    <property type="match status" value="1"/>
</dbReference>
<dbReference type="InterPro" id="IPR001162">
    <property type="entry name" value="UvrC_RNase_H_dom"/>
</dbReference>
<dbReference type="Pfam" id="PF14520">
    <property type="entry name" value="HHH_5"/>
    <property type="match status" value="1"/>
</dbReference>
<dbReference type="GO" id="GO:0003677">
    <property type="term" value="F:DNA binding"/>
    <property type="evidence" value="ECO:0007669"/>
    <property type="project" value="UniProtKB-UniRule"/>
</dbReference>
<evidence type="ECO:0000256" key="1">
    <source>
        <dbReference type="ARBA" id="ARBA00022490"/>
    </source>
</evidence>
<feature type="domain" description="UvrC family homology region profile" evidence="9">
    <location>
        <begin position="262"/>
        <end position="490"/>
    </location>
</feature>
<dbReference type="InterPro" id="IPR047296">
    <property type="entry name" value="GIY-YIG_UvrC_Cho"/>
</dbReference>
<keyword evidence="1 6" id="KW-0963">Cytoplasm</keyword>
<dbReference type="InterPro" id="IPR010994">
    <property type="entry name" value="RuvA_2-like"/>
</dbReference>
<dbReference type="AlphaFoldDB" id="U5QEQ5"/>
<dbReference type="Pfam" id="PF01541">
    <property type="entry name" value="GIY-YIG"/>
    <property type="match status" value="1"/>
</dbReference>
<comment type="subunit">
    <text evidence="6">Interacts with UvrB in an incision complex.</text>
</comment>
<dbReference type="PROSITE" id="PS50164">
    <property type="entry name" value="GIY_YIG"/>
    <property type="match status" value="1"/>
</dbReference>
<dbReference type="FunFam" id="3.40.1440.10:FF:000001">
    <property type="entry name" value="UvrABC system protein C"/>
    <property type="match status" value="1"/>
</dbReference>
<dbReference type="STRING" id="1183438.GKIL_1191"/>
<evidence type="ECO:0000256" key="4">
    <source>
        <dbReference type="ARBA" id="ARBA00022881"/>
    </source>
</evidence>
<dbReference type="Gene3D" id="3.30.420.340">
    <property type="entry name" value="UvrC, RNAse H endonuclease domain"/>
    <property type="match status" value="1"/>
</dbReference>
<evidence type="ECO:0000259" key="7">
    <source>
        <dbReference type="PROSITE" id="PS50151"/>
    </source>
</evidence>
<evidence type="ECO:0000313" key="10">
    <source>
        <dbReference type="EMBL" id="AGY57437.1"/>
    </source>
</evidence>
<reference evidence="10 11" key="1">
    <citation type="journal article" date="2013" name="PLoS ONE">
        <title>Cultivation and Complete Genome Sequencing of Gloeobacter kilaueensis sp. nov., from a Lava Cave in Kilauea Caldera, Hawai'i.</title>
        <authorList>
            <person name="Saw J.H."/>
            <person name="Schatz M."/>
            <person name="Brown M.V."/>
            <person name="Kunkel D.D."/>
            <person name="Foster J.S."/>
            <person name="Shick H."/>
            <person name="Christensen S."/>
            <person name="Hou S."/>
            <person name="Wan X."/>
            <person name="Donachie S.P."/>
        </authorList>
    </citation>
    <scope>NUCLEOTIDE SEQUENCE [LARGE SCALE GENOMIC DNA]</scope>
    <source>
        <strain evidence="11">JS</strain>
    </source>
</reference>
<dbReference type="InterPro" id="IPR036876">
    <property type="entry name" value="UVR_dom_sf"/>
</dbReference>
<dbReference type="HAMAP" id="MF_00203">
    <property type="entry name" value="UvrC"/>
    <property type="match status" value="1"/>
</dbReference>
<dbReference type="InterPro" id="IPR050066">
    <property type="entry name" value="UvrABC_protein_C"/>
</dbReference>
<dbReference type="EMBL" id="CP003587">
    <property type="protein sequence ID" value="AGY57437.1"/>
    <property type="molecule type" value="Genomic_DNA"/>
</dbReference>
<dbReference type="PANTHER" id="PTHR30562:SF1">
    <property type="entry name" value="UVRABC SYSTEM PROTEIN C"/>
    <property type="match status" value="1"/>
</dbReference>
<dbReference type="SUPFAM" id="SSF47781">
    <property type="entry name" value="RuvA domain 2-like"/>
    <property type="match status" value="1"/>
</dbReference>
<dbReference type="GO" id="GO:0006289">
    <property type="term" value="P:nucleotide-excision repair"/>
    <property type="evidence" value="ECO:0007669"/>
    <property type="project" value="UniProtKB-UniRule"/>
</dbReference>
<dbReference type="PANTHER" id="PTHR30562">
    <property type="entry name" value="UVRC/OXIDOREDUCTASE"/>
    <property type="match status" value="1"/>
</dbReference>
<comment type="subcellular location">
    <subcellularLocation>
        <location evidence="6">Cytoplasm</location>
    </subcellularLocation>
</comment>
<dbReference type="GO" id="GO:0009432">
    <property type="term" value="P:SOS response"/>
    <property type="evidence" value="ECO:0007669"/>
    <property type="project" value="UniProtKB-UniRule"/>
</dbReference>
<evidence type="ECO:0000256" key="2">
    <source>
        <dbReference type="ARBA" id="ARBA00022763"/>
    </source>
</evidence>
<dbReference type="NCBIfam" id="TIGR00194">
    <property type="entry name" value="uvrC"/>
    <property type="match status" value="1"/>
</dbReference>
<dbReference type="Gene3D" id="4.10.860.10">
    <property type="entry name" value="UVR domain"/>
    <property type="match status" value="1"/>
</dbReference>